<keyword evidence="2" id="KW-1185">Reference proteome</keyword>
<protein>
    <submittedName>
        <fullName evidence="1">Uncharacterized protein</fullName>
    </submittedName>
</protein>
<dbReference type="Proteomes" id="UP001460270">
    <property type="component" value="Unassembled WGS sequence"/>
</dbReference>
<sequence>MFDYVTTTQQRTQNQTVEAPRCRLSDTGNCPRRKGTQICFKYNLLSGRGLLNLMIWVIIDESFEPIRRSRETLIVFVSRVLPERLTQGGTDRRFKEWDACVRLIHSTAASSASVGPLTHRTPAQS</sequence>
<reference evidence="2" key="1">
    <citation type="submission" date="2024-04" db="EMBL/GenBank/DDBJ databases">
        <title>Salinicola lusitanus LLJ914,a marine bacterium isolated from the Okinawa Trough.</title>
        <authorList>
            <person name="Li J."/>
        </authorList>
    </citation>
    <scope>NUCLEOTIDE SEQUENCE [LARGE SCALE GENOMIC DNA]</scope>
</reference>
<dbReference type="EMBL" id="JBBPFD010000013">
    <property type="protein sequence ID" value="KAK7901183.1"/>
    <property type="molecule type" value="Genomic_DNA"/>
</dbReference>
<accession>A0AAW0NIS3</accession>
<gene>
    <name evidence="1" type="ORF">WMY93_017952</name>
</gene>
<dbReference type="AlphaFoldDB" id="A0AAW0NIS3"/>
<evidence type="ECO:0000313" key="1">
    <source>
        <dbReference type="EMBL" id="KAK7901183.1"/>
    </source>
</evidence>
<name>A0AAW0NIS3_9GOBI</name>
<evidence type="ECO:0000313" key="2">
    <source>
        <dbReference type="Proteomes" id="UP001460270"/>
    </source>
</evidence>
<organism evidence="1 2">
    <name type="scientific">Mugilogobius chulae</name>
    <name type="common">yellowstripe goby</name>
    <dbReference type="NCBI Taxonomy" id="88201"/>
    <lineage>
        <taxon>Eukaryota</taxon>
        <taxon>Metazoa</taxon>
        <taxon>Chordata</taxon>
        <taxon>Craniata</taxon>
        <taxon>Vertebrata</taxon>
        <taxon>Euteleostomi</taxon>
        <taxon>Actinopterygii</taxon>
        <taxon>Neopterygii</taxon>
        <taxon>Teleostei</taxon>
        <taxon>Neoteleostei</taxon>
        <taxon>Acanthomorphata</taxon>
        <taxon>Gobiaria</taxon>
        <taxon>Gobiiformes</taxon>
        <taxon>Gobioidei</taxon>
        <taxon>Gobiidae</taxon>
        <taxon>Gobionellinae</taxon>
        <taxon>Mugilogobius</taxon>
    </lineage>
</organism>
<proteinExistence type="predicted"/>
<comment type="caution">
    <text evidence="1">The sequence shown here is derived from an EMBL/GenBank/DDBJ whole genome shotgun (WGS) entry which is preliminary data.</text>
</comment>